<keyword evidence="4" id="KW-0862">Zinc</keyword>
<dbReference type="RefSeq" id="WP_308356687.1">
    <property type="nucleotide sequence ID" value="NZ_CP129970.2"/>
</dbReference>
<keyword evidence="3" id="KW-0378">Hydrolase</keyword>
<evidence type="ECO:0000313" key="6">
    <source>
        <dbReference type="EMBL" id="WKK84350.2"/>
    </source>
</evidence>
<evidence type="ECO:0000256" key="3">
    <source>
        <dbReference type="ARBA" id="ARBA00022801"/>
    </source>
</evidence>
<gene>
    <name evidence="6" type="ORF">QYS48_19520</name>
</gene>
<dbReference type="Pfam" id="PF24827">
    <property type="entry name" value="AstE_AspA_cat"/>
    <property type="match status" value="1"/>
</dbReference>
<proteinExistence type="predicted"/>
<dbReference type="AlphaFoldDB" id="A0AA49GHK1"/>
<dbReference type="InterPro" id="IPR055438">
    <property type="entry name" value="AstE_AspA_cat"/>
</dbReference>
<feature type="domain" description="Succinylglutamate desuccinylase/Aspartoacylase catalytic" evidence="5">
    <location>
        <begin position="27"/>
        <end position="197"/>
    </location>
</feature>
<evidence type="ECO:0000259" key="5">
    <source>
        <dbReference type="Pfam" id="PF24827"/>
    </source>
</evidence>
<evidence type="ECO:0000256" key="4">
    <source>
        <dbReference type="ARBA" id="ARBA00022833"/>
    </source>
</evidence>
<reference evidence="6" key="1">
    <citation type="submission" date="2023-08" db="EMBL/GenBank/DDBJ databases">
        <title>Comparative genomics and taxonomic characterization of three novel marine species of genus Marivirga.</title>
        <authorList>
            <person name="Muhammad N."/>
            <person name="Kim S.-G."/>
        </authorList>
    </citation>
    <scope>NUCLEOTIDE SEQUENCE [LARGE SCALE GENOMIC DNA]</scope>
    <source>
        <strain evidence="6">ABR2-2</strain>
    </source>
</reference>
<dbReference type="GO" id="GO:0005829">
    <property type="term" value="C:cytosol"/>
    <property type="evidence" value="ECO:0007669"/>
    <property type="project" value="TreeGrafter"/>
</dbReference>
<evidence type="ECO:0000256" key="2">
    <source>
        <dbReference type="ARBA" id="ARBA00022723"/>
    </source>
</evidence>
<dbReference type="GO" id="GO:0016788">
    <property type="term" value="F:hydrolase activity, acting on ester bonds"/>
    <property type="evidence" value="ECO:0007669"/>
    <property type="project" value="InterPro"/>
</dbReference>
<dbReference type="Gene3D" id="3.40.630.10">
    <property type="entry name" value="Zn peptidases"/>
    <property type="match status" value="1"/>
</dbReference>
<accession>A0AA49GHK1</accession>
<dbReference type="SUPFAM" id="SSF53187">
    <property type="entry name" value="Zn-dependent exopeptidases"/>
    <property type="match status" value="1"/>
</dbReference>
<dbReference type="PANTHER" id="PTHR15162:SF7">
    <property type="entry name" value="SUCCINYLGLUTAMATE DESUCCINYLASE"/>
    <property type="match status" value="1"/>
</dbReference>
<dbReference type="InterPro" id="IPR050178">
    <property type="entry name" value="AspA/AstE_fam"/>
</dbReference>
<protein>
    <submittedName>
        <fullName evidence="6">Succinylglutamate desuccinylase/aspartoacylase family protein</fullName>
    </submittedName>
</protein>
<organism evidence="6 7">
    <name type="scientific">Marivirga arenosa</name>
    <dbReference type="NCBI Taxonomy" id="3059076"/>
    <lineage>
        <taxon>Bacteria</taxon>
        <taxon>Pseudomonadati</taxon>
        <taxon>Bacteroidota</taxon>
        <taxon>Cytophagia</taxon>
        <taxon>Cytophagales</taxon>
        <taxon>Marivirgaceae</taxon>
        <taxon>Marivirga</taxon>
    </lineage>
</organism>
<dbReference type="Proteomes" id="UP001244443">
    <property type="component" value="Chromosome"/>
</dbReference>
<comment type="cofactor">
    <cofactor evidence="1">
        <name>Zn(2+)</name>
        <dbReference type="ChEBI" id="CHEBI:29105"/>
    </cofactor>
</comment>
<dbReference type="GO" id="GO:0046872">
    <property type="term" value="F:metal ion binding"/>
    <property type="evidence" value="ECO:0007669"/>
    <property type="project" value="UniProtKB-KW"/>
</dbReference>
<keyword evidence="7" id="KW-1185">Reference proteome</keyword>
<dbReference type="EMBL" id="CP129970">
    <property type="protein sequence ID" value="WKK84350.2"/>
    <property type="molecule type" value="Genomic_DNA"/>
</dbReference>
<dbReference type="PANTHER" id="PTHR15162">
    <property type="entry name" value="ASPARTOACYLASE"/>
    <property type="match status" value="1"/>
</dbReference>
<evidence type="ECO:0000313" key="7">
    <source>
        <dbReference type="Proteomes" id="UP001244443"/>
    </source>
</evidence>
<sequence length="399" mass="46180">MTSISEDIMPQVSTERLITHIEGNNQGPIVVFLAGIHGNEPSGVFALERLSQKLVGNEKNISGNIYALRGNINALEKGIRFEKEDLNRLWTKSRMQALNQKHVFISNPDQAEQQDLYENLMSIINRHEGPFYFMDLHTTSSHTIPFITLNDTILNRKFTRQFPMPIILGIEEYLKGPALSYINELGYVAFGFEAGQHDEKQSVDNHEAFAYVSLVLTGVLPETKLFHRYMQRLKKATRGIGGFYEIFYRHEIQQEEEFIMRPGFVNFQTVRKNAYLAESINEGIYAPHESRVLMPLYQTQGEDGFFLIRKIAPIYLHISAILRKLRMDHLLTLLPGVSWQTKAKEGLKINLRIARFFAKPIFHLLGYRSVEIGDHYLFANSREKASRDKEYKFAKWNYK</sequence>
<keyword evidence="2" id="KW-0479">Metal-binding</keyword>
<name>A0AA49GHK1_9BACT</name>
<evidence type="ECO:0000256" key="1">
    <source>
        <dbReference type="ARBA" id="ARBA00001947"/>
    </source>
</evidence>